<dbReference type="InterPro" id="IPR027266">
    <property type="entry name" value="TrmE/GcvT-like"/>
</dbReference>
<dbReference type="EMBL" id="JAWPEI010000005">
    <property type="protein sequence ID" value="KAK4726417.1"/>
    <property type="molecule type" value="Genomic_DNA"/>
</dbReference>
<dbReference type="PANTHER" id="PTHR42714:SF2">
    <property type="entry name" value="TRNA MODIFICATION GTPASE GTPBP3, MITOCHONDRIAL"/>
    <property type="match status" value="1"/>
</dbReference>
<proteinExistence type="predicted"/>
<keyword evidence="4" id="KW-1185">Reference proteome</keyword>
<dbReference type="GO" id="GO:0005829">
    <property type="term" value="C:cytosol"/>
    <property type="evidence" value="ECO:0007669"/>
    <property type="project" value="TreeGrafter"/>
</dbReference>
<accession>A0AAV9LPW3</accession>
<dbReference type="Pfam" id="PF10396">
    <property type="entry name" value="TrmE_N"/>
    <property type="match status" value="1"/>
</dbReference>
<dbReference type="SUPFAM" id="SSF103025">
    <property type="entry name" value="Folate-binding domain"/>
    <property type="match status" value="1"/>
</dbReference>
<reference evidence="3 4" key="1">
    <citation type="submission" date="2023-10" db="EMBL/GenBank/DDBJ databases">
        <title>Genome-Wide Identification Analysis in wild type Solanum Pinnatisectum Reveals Some Genes Defensing Phytophthora Infestans.</title>
        <authorList>
            <person name="Sun C."/>
        </authorList>
    </citation>
    <scope>NUCLEOTIDE SEQUENCE [LARGE SCALE GENOMIC DNA]</scope>
    <source>
        <strain evidence="3">LQN</strain>
        <tissue evidence="3">Leaf</tissue>
    </source>
</reference>
<keyword evidence="1" id="KW-0472">Membrane</keyword>
<dbReference type="GO" id="GO:0002098">
    <property type="term" value="P:tRNA wobble uridine modification"/>
    <property type="evidence" value="ECO:0007669"/>
    <property type="project" value="TreeGrafter"/>
</dbReference>
<comment type="caution">
    <text evidence="3">The sequence shown here is derived from an EMBL/GenBank/DDBJ whole genome shotgun (WGS) entry which is preliminary data.</text>
</comment>
<name>A0AAV9LPW3_9SOLN</name>
<dbReference type="Gene3D" id="3.30.1360.120">
    <property type="entry name" value="Probable tRNA modification gtpase trme, domain 1"/>
    <property type="match status" value="1"/>
</dbReference>
<evidence type="ECO:0000256" key="1">
    <source>
        <dbReference type="SAM" id="Phobius"/>
    </source>
</evidence>
<dbReference type="InterPro" id="IPR018948">
    <property type="entry name" value="GTP-bd_TrmE_N"/>
</dbReference>
<gene>
    <name evidence="3" type="ORF">R3W88_031334</name>
</gene>
<dbReference type="AlphaFoldDB" id="A0AAV9LPW3"/>
<evidence type="ECO:0000313" key="4">
    <source>
        <dbReference type="Proteomes" id="UP001311915"/>
    </source>
</evidence>
<evidence type="ECO:0000313" key="3">
    <source>
        <dbReference type="EMBL" id="KAK4726417.1"/>
    </source>
</evidence>
<evidence type="ECO:0000259" key="2">
    <source>
        <dbReference type="Pfam" id="PF10396"/>
    </source>
</evidence>
<dbReference type="CDD" id="cd14858">
    <property type="entry name" value="TrmE_N"/>
    <property type="match status" value="1"/>
</dbReference>
<keyword evidence="1" id="KW-1133">Transmembrane helix</keyword>
<dbReference type="PANTHER" id="PTHR42714">
    <property type="entry name" value="TRNA MODIFICATION GTPASE GTPBP3"/>
    <property type="match status" value="1"/>
</dbReference>
<sequence length="175" mass="19409">MVLKELFYNYTFNLFIAENLVVLNTSTIAAIVTSLGGPAAAVGIIRLSGLSAVPIVGRVVHPKVNKKKRSSSDWRPRSHVVEYGFVSDSHGNVIDERVCFWAFLVATYVSFWPQSQYTREDVIELQCHGSEVCLQRVLRACLEAGVKLAEPAAVDSCFCNSIIVSSIRSRDYSHQ</sequence>
<dbReference type="GO" id="GO:0030488">
    <property type="term" value="P:tRNA methylation"/>
    <property type="evidence" value="ECO:0007669"/>
    <property type="project" value="TreeGrafter"/>
</dbReference>
<feature type="transmembrane region" description="Helical" evidence="1">
    <location>
        <begin position="12"/>
        <end position="33"/>
    </location>
</feature>
<keyword evidence="1" id="KW-0812">Transmembrane</keyword>
<feature type="domain" description="GTP-binding protein TrmE N-terminal" evidence="2">
    <location>
        <begin position="27"/>
        <end position="151"/>
    </location>
</feature>
<protein>
    <recommendedName>
        <fullName evidence="2">GTP-binding protein TrmE N-terminal domain-containing protein</fullName>
    </recommendedName>
</protein>
<dbReference type="Proteomes" id="UP001311915">
    <property type="component" value="Unassembled WGS sequence"/>
</dbReference>
<organism evidence="3 4">
    <name type="scientific">Solanum pinnatisectum</name>
    <name type="common">tansyleaf nightshade</name>
    <dbReference type="NCBI Taxonomy" id="50273"/>
    <lineage>
        <taxon>Eukaryota</taxon>
        <taxon>Viridiplantae</taxon>
        <taxon>Streptophyta</taxon>
        <taxon>Embryophyta</taxon>
        <taxon>Tracheophyta</taxon>
        <taxon>Spermatophyta</taxon>
        <taxon>Magnoliopsida</taxon>
        <taxon>eudicotyledons</taxon>
        <taxon>Gunneridae</taxon>
        <taxon>Pentapetalae</taxon>
        <taxon>asterids</taxon>
        <taxon>lamiids</taxon>
        <taxon>Solanales</taxon>
        <taxon>Solanaceae</taxon>
        <taxon>Solanoideae</taxon>
        <taxon>Solaneae</taxon>
        <taxon>Solanum</taxon>
    </lineage>
</organism>